<proteinExistence type="predicted"/>
<organism evidence="1 2">
    <name type="scientific">Desulfosarcina ovata subsp. ovata</name>
    <dbReference type="NCBI Taxonomy" id="2752305"/>
    <lineage>
        <taxon>Bacteria</taxon>
        <taxon>Pseudomonadati</taxon>
        <taxon>Thermodesulfobacteriota</taxon>
        <taxon>Desulfobacteria</taxon>
        <taxon>Desulfobacterales</taxon>
        <taxon>Desulfosarcinaceae</taxon>
        <taxon>Desulfosarcina</taxon>
    </lineage>
</organism>
<dbReference type="AlphaFoldDB" id="A0A5K8AD21"/>
<dbReference type="EMBL" id="AP021879">
    <property type="protein sequence ID" value="BBO90419.1"/>
    <property type="molecule type" value="Genomic_DNA"/>
</dbReference>
<evidence type="ECO:0000313" key="1">
    <source>
        <dbReference type="EMBL" id="BBO90419.1"/>
    </source>
</evidence>
<evidence type="ECO:0000313" key="2">
    <source>
        <dbReference type="Proteomes" id="UP000422108"/>
    </source>
</evidence>
<protein>
    <recommendedName>
        <fullName evidence="3">Antitoxin</fullName>
    </recommendedName>
</protein>
<dbReference type="Proteomes" id="UP000422108">
    <property type="component" value="Chromosome"/>
</dbReference>
<reference evidence="1 2" key="1">
    <citation type="submission" date="2019-11" db="EMBL/GenBank/DDBJ databases">
        <title>Comparative genomics of hydrocarbon-degrading Desulfosarcina strains.</title>
        <authorList>
            <person name="Watanabe M."/>
            <person name="Kojima H."/>
            <person name="Fukui M."/>
        </authorList>
    </citation>
    <scope>NUCLEOTIDE SEQUENCE [LARGE SCALE GENOMIC DNA]</scope>
    <source>
        <strain evidence="2">oXyS1</strain>
    </source>
</reference>
<name>A0A5K8AD21_9BACT</name>
<evidence type="ECO:0008006" key="3">
    <source>
        <dbReference type="Google" id="ProtNLM"/>
    </source>
</evidence>
<gene>
    <name evidence="1" type="ORF">DSCOOX_35990</name>
</gene>
<sequence>MMDEANLAGKEITITKNGKPVPILKPYRTLAQTIFGLHKDRINSN</sequence>
<keyword evidence="2" id="KW-1185">Reference proteome</keyword>
<accession>A0A5K8AD21</accession>